<dbReference type="GO" id="GO:0030479">
    <property type="term" value="C:actin cortical patch"/>
    <property type="evidence" value="ECO:0007669"/>
    <property type="project" value="TreeGrafter"/>
</dbReference>
<dbReference type="PROSITE" id="PS50179">
    <property type="entry name" value="VHS"/>
    <property type="match status" value="1"/>
</dbReference>
<dbReference type="PANTHER" id="PTHR47789:SF1">
    <property type="entry name" value="LAS SEVENTEEN-BINDING PROTEIN 5"/>
    <property type="match status" value="1"/>
</dbReference>
<reference evidence="4" key="1">
    <citation type="submission" date="2016-05" db="EMBL/GenBank/DDBJ databases">
        <title>Comparative genomics of biotechnologically important yeasts.</title>
        <authorList>
            <consortium name="DOE Joint Genome Institute"/>
            <person name="Riley R."/>
            <person name="Haridas S."/>
            <person name="Wolfe K.H."/>
            <person name="Lopes M.R."/>
            <person name="Hittinger C.T."/>
            <person name="Goker M."/>
            <person name="Salamov A."/>
            <person name="Wisecaver J."/>
            <person name="Long T.M."/>
            <person name="Aerts A.L."/>
            <person name="Barry K."/>
            <person name="Choi C."/>
            <person name="Clum A."/>
            <person name="Coughlan A.Y."/>
            <person name="Deshpande S."/>
            <person name="Douglass A.P."/>
            <person name="Hanson S.J."/>
            <person name="Klenk H.-P."/>
            <person name="Labutti K."/>
            <person name="Lapidus A."/>
            <person name="Lindquist E."/>
            <person name="Lipzen A."/>
            <person name="Meier-Kolthoff J.P."/>
            <person name="Ohm R.A."/>
            <person name="Otillar R.P."/>
            <person name="Pangilinan J."/>
            <person name="Peng Y."/>
            <person name="Rokas A."/>
            <person name="Rosa C.A."/>
            <person name="Scheuner C."/>
            <person name="Sibirny A.A."/>
            <person name="Slot J.C."/>
            <person name="Stielow J.B."/>
            <person name="Sun H."/>
            <person name="Kurtzman C.P."/>
            <person name="Blackwell M."/>
            <person name="Grigoriev I.V."/>
            <person name="Jeffries T.W."/>
        </authorList>
    </citation>
    <scope>NUCLEOTIDE SEQUENCE [LARGE SCALE GENOMIC DNA]</scope>
    <source>
        <strain evidence="4">NRRL Y-17324</strain>
    </source>
</reference>
<feature type="domain" description="VHS" evidence="2">
    <location>
        <begin position="37"/>
        <end position="151"/>
    </location>
</feature>
<dbReference type="InterPro" id="IPR038425">
    <property type="entry name" value="GAT_sf"/>
</dbReference>
<dbReference type="InterPro" id="IPR045007">
    <property type="entry name" value="LSB5"/>
</dbReference>
<dbReference type="GO" id="GO:0035091">
    <property type="term" value="F:phosphatidylinositol binding"/>
    <property type="evidence" value="ECO:0007669"/>
    <property type="project" value="InterPro"/>
</dbReference>
<dbReference type="GO" id="GO:0043130">
    <property type="term" value="F:ubiquitin binding"/>
    <property type="evidence" value="ECO:0007669"/>
    <property type="project" value="InterPro"/>
</dbReference>
<dbReference type="Proteomes" id="UP000094285">
    <property type="component" value="Unassembled WGS sequence"/>
</dbReference>
<dbReference type="Gene3D" id="1.20.58.160">
    <property type="match status" value="1"/>
</dbReference>
<dbReference type="Gene3D" id="1.25.40.90">
    <property type="match status" value="1"/>
</dbReference>
<keyword evidence="4" id="KW-1185">Reference proteome</keyword>
<feature type="region of interest" description="Disordered" evidence="1">
    <location>
        <begin position="157"/>
        <end position="238"/>
    </location>
</feature>
<dbReference type="InterPro" id="IPR002014">
    <property type="entry name" value="VHS_dom"/>
</dbReference>
<dbReference type="STRING" id="984487.A0A1E4SS59"/>
<evidence type="ECO:0000313" key="3">
    <source>
        <dbReference type="EMBL" id="ODV82350.1"/>
    </source>
</evidence>
<dbReference type="AlphaFoldDB" id="A0A1E4SS59"/>
<dbReference type="PANTHER" id="PTHR47789">
    <property type="entry name" value="LAS SEVENTEEN-BINDING PROTEIN 5"/>
    <property type="match status" value="1"/>
</dbReference>
<dbReference type="InterPro" id="IPR008942">
    <property type="entry name" value="ENTH_VHS"/>
</dbReference>
<organism evidence="3 4">
    <name type="scientific">Suhomyces tanzawaensis NRRL Y-17324</name>
    <dbReference type="NCBI Taxonomy" id="984487"/>
    <lineage>
        <taxon>Eukaryota</taxon>
        <taxon>Fungi</taxon>
        <taxon>Dikarya</taxon>
        <taxon>Ascomycota</taxon>
        <taxon>Saccharomycotina</taxon>
        <taxon>Pichiomycetes</taxon>
        <taxon>Debaryomycetaceae</taxon>
        <taxon>Suhomyces</taxon>
    </lineage>
</organism>
<dbReference type="CDD" id="cd14232">
    <property type="entry name" value="GAT_LSB5"/>
    <property type="match status" value="1"/>
</dbReference>
<accession>A0A1E4SS59</accession>
<evidence type="ECO:0000256" key="1">
    <source>
        <dbReference type="SAM" id="MobiDB-lite"/>
    </source>
</evidence>
<protein>
    <recommendedName>
        <fullName evidence="2">VHS domain-containing protein</fullName>
    </recommendedName>
</protein>
<dbReference type="EMBL" id="KV453909">
    <property type="protein sequence ID" value="ODV82350.1"/>
    <property type="molecule type" value="Genomic_DNA"/>
</dbReference>
<dbReference type="OrthoDB" id="10068368at2759"/>
<dbReference type="GO" id="GO:0051666">
    <property type="term" value="P:actin cortical patch localization"/>
    <property type="evidence" value="ECO:0007669"/>
    <property type="project" value="TreeGrafter"/>
</dbReference>
<dbReference type="CDD" id="cd16980">
    <property type="entry name" value="VHS_Lsb5"/>
    <property type="match status" value="1"/>
</dbReference>
<feature type="compositionally biased region" description="Acidic residues" evidence="1">
    <location>
        <begin position="360"/>
        <end position="384"/>
    </location>
</feature>
<dbReference type="InterPro" id="IPR044103">
    <property type="entry name" value="GAT_LSB5"/>
</dbReference>
<feature type="compositionally biased region" description="Basic residues" evidence="1">
    <location>
        <begin position="219"/>
        <end position="234"/>
    </location>
</feature>
<dbReference type="GeneID" id="30983116"/>
<dbReference type="Pfam" id="PF00790">
    <property type="entry name" value="VHS"/>
    <property type="match status" value="1"/>
</dbReference>
<feature type="compositionally biased region" description="Polar residues" evidence="1">
    <location>
        <begin position="422"/>
        <end position="435"/>
    </location>
</feature>
<dbReference type="SUPFAM" id="SSF48464">
    <property type="entry name" value="ENTH/VHS domain"/>
    <property type="match status" value="1"/>
</dbReference>
<evidence type="ECO:0000259" key="2">
    <source>
        <dbReference type="PROSITE" id="PS50179"/>
    </source>
</evidence>
<dbReference type="GO" id="GO:0007015">
    <property type="term" value="P:actin filament organization"/>
    <property type="evidence" value="ECO:0007669"/>
    <property type="project" value="InterPro"/>
</dbReference>
<dbReference type="RefSeq" id="XP_020067472.1">
    <property type="nucleotide sequence ID" value="XM_020208980.1"/>
</dbReference>
<evidence type="ECO:0000313" key="4">
    <source>
        <dbReference type="Proteomes" id="UP000094285"/>
    </source>
</evidence>
<dbReference type="GO" id="GO:0006897">
    <property type="term" value="P:endocytosis"/>
    <property type="evidence" value="ECO:0007669"/>
    <property type="project" value="InterPro"/>
</dbReference>
<dbReference type="SUPFAM" id="SSF89009">
    <property type="entry name" value="GAT-like domain"/>
    <property type="match status" value="1"/>
</dbReference>
<name>A0A1E4SS59_9ASCO</name>
<gene>
    <name evidence="3" type="ORF">CANTADRAFT_4358</name>
</gene>
<proteinExistence type="predicted"/>
<dbReference type="GO" id="GO:0007034">
    <property type="term" value="P:vacuolar transport"/>
    <property type="evidence" value="ECO:0007669"/>
    <property type="project" value="UniProtKB-ARBA"/>
</dbReference>
<sequence length="450" mass="50243">MPIFRDHPLTSVTVKINQIVLSHRDDIDDSPELFLKDLLELIRLQSLGPPEAARAMRKKIKYGDYKEQLRALQVLELLISNLGPKIGPVIARDDKLIDVLKGIINGTGRTGDGNSYPKDVQVQAQGMALEWKSELSDLEGYKYFAVLWKQIPKYKKAHSRTSSRHVEPREETNVFDSELDNAPRVSSRPTSPPPPSPRLQSPKAAPPRPTPSFNSSRESRRRKSKSKRSKRKGTRYADDEYKIPQINYSVEAPKIRSLIANTHTNCTALGNLLLQLPQGESPLEDKKCTEVFEKCRSNRRKVLRYLQYVGAGGSDKPALVVAMDEEFLGSLITANEQLVEVFKKFDFQCGYTDTNPAPTYDDEEDSDESYYTESSEGEEEDDDVQSAAHRLHEVTVGSSSSAGKKVPPPRPSKPSQLAFTRPTLSKTDTNASTASDPFGDSKGVSKSVYD</sequence>
<feature type="region of interest" description="Disordered" evidence="1">
    <location>
        <begin position="354"/>
        <end position="450"/>
    </location>
</feature>